<keyword evidence="2" id="KW-1185">Reference proteome</keyword>
<dbReference type="PhylomeDB" id="A7TQ33"/>
<dbReference type="OMA" id="HHEFNDA"/>
<sequence>MLESLDDSVLTKQNLRLLDNITNYNKPALDYFIHDFDSHNELSQTWSLLHKMNTQRKILIRLPSCSIENEYDYNFYMKRLHHCLWRRWAIDLNNLNDLKINPLDINWNKETDVTVLYGPDLKESISSHIHNIFPASHKSNHENDSIDNHDFSDDDYSIEYSSSICSRTSTSSSIFESSHTSNTPCPKKALKFNDYVLTREIDSRGICHESQTYINDLSTHYNALKIQQDHALKYSNDAEQNQYYSSLCY</sequence>
<organism evidence="2">
    <name type="scientific">Vanderwaltozyma polyspora (strain ATCC 22028 / DSM 70294 / BCRC 21397 / CBS 2163 / NBRC 10782 / NRRL Y-8283 / UCD 57-17)</name>
    <name type="common">Kluyveromyces polysporus</name>
    <dbReference type="NCBI Taxonomy" id="436907"/>
    <lineage>
        <taxon>Eukaryota</taxon>
        <taxon>Fungi</taxon>
        <taxon>Dikarya</taxon>
        <taxon>Ascomycota</taxon>
        <taxon>Saccharomycotina</taxon>
        <taxon>Saccharomycetes</taxon>
        <taxon>Saccharomycetales</taxon>
        <taxon>Saccharomycetaceae</taxon>
        <taxon>Vanderwaltozyma</taxon>
    </lineage>
</organism>
<dbReference type="FunCoup" id="A7TQ33">
    <property type="interactions" value="42"/>
</dbReference>
<dbReference type="HOGENOM" id="CLU_058084_1_0_1"/>
<protein>
    <submittedName>
        <fullName evidence="1">Uncharacterized protein</fullName>
    </submittedName>
</protein>
<dbReference type="RefSeq" id="XP_001643496.1">
    <property type="nucleotide sequence ID" value="XM_001643446.1"/>
</dbReference>
<dbReference type="GO" id="GO:0007039">
    <property type="term" value="P:protein catabolic process in the vacuole"/>
    <property type="evidence" value="ECO:0007669"/>
    <property type="project" value="TreeGrafter"/>
</dbReference>
<dbReference type="KEGG" id="vpo:Kpol_489p19"/>
<name>A7TQ33_VANPO</name>
<dbReference type="InParanoid" id="A7TQ33"/>
<dbReference type="InterPro" id="IPR052292">
    <property type="entry name" value="Glucose_repression_reg"/>
</dbReference>
<evidence type="ECO:0000313" key="1">
    <source>
        <dbReference type="EMBL" id="EDO15638.1"/>
    </source>
</evidence>
<dbReference type="GO" id="GO:0005773">
    <property type="term" value="C:vacuole"/>
    <property type="evidence" value="ECO:0007669"/>
    <property type="project" value="GOC"/>
</dbReference>
<evidence type="ECO:0000313" key="2">
    <source>
        <dbReference type="Proteomes" id="UP000000267"/>
    </source>
</evidence>
<dbReference type="AlphaFoldDB" id="A7TQ33"/>
<accession>A7TQ33</accession>
<dbReference type="EMBL" id="DS480451">
    <property type="protein sequence ID" value="EDO15638.1"/>
    <property type="molecule type" value="Genomic_DNA"/>
</dbReference>
<dbReference type="PANTHER" id="PTHR28051:SF1">
    <property type="entry name" value="PROTEIN MTL1-RELATED"/>
    <property type="match status" value="1"/>
</dbReference>
<dbReference type="GO" id="GO:0042149">
    <property type="term" value="P:cellular response to glucose starvation"/>
    <property type="evidence" value="ECO:0007669"/>
    <property type="project" value="TreeGrafter"/>
</dbReference>
<gene>
    <name evidence="1" type="ORF">Kpol_489p19</name>
</gene>
<dbReference type="Proteomes" id="UP000000267">
    <property type="component" value="Unassembled WGS sequence"/>
</dbReference>
<proteinExistence type="predicted"/>
<dbReference type="GeneID" id="5543715"/>
<dbReference type="PANTHER" id="PTHR28051">
    <property type="entry name" value="PROTEIN MTL1-RELATED"/>
    <property type="match status" value="1"/>
</dbReference>
<dbReference type="eggNOG" id="ENOG502RYV2">
    <property type="taxonomic scope" value="Eukaryota"/>
</dbReference>
<dbReference type="OrthoDB" id="5563539at2759"/>
<reference evidence="1 2" key="1">
    <citation type="journal article" date="2007" name="Proc. Natl. Acad. Sci. U.S.A.">
        <title>Independent sorting-out of thousands of duplicated gene pairs in two yeast species descended from a whole-genome duplication.</title>
        <authorList>
            <person name="Scannell D.R."/>
            <person name="Frank A.C."/>
            <person name="Conant G.C."/>
            <person name="Byrne K.P."/>
            <person name="Woolfit M."/>
            <person name="Wolfe K.H."/>
        </authorList>
    </citation>
    <scope>NUCLEOTIDE SEQUENCE [LARGE SCALE GENOMIC DNA]</scope>
    <source>
        <strain evidence="2">ATCC 22028 / DSM 70294 / BCRC 21397 / CBS 2163 / NBRC 10782 / NRRL Y-8283 / UCD 57-17</strain>
    </source>
</reference>